<dbReference type="Gene3D" id="1.10.8.60">
    <property type="match status" value="1"/>
</dbReference>
<evidence type="ECO:0000313" key="6">
    <source>
        <dbReference type="Proteomes" id="UP000767291"/>
    </source>
</evidence>
<keyword evidence="5" id="KW-0378">Hydrolase</keyword>
<dbReference type="SUPFAM" id="SSF54211">
    <property type="entry name" value="Ribosomal protein S5 domain 2-like"/>
    <property type="match status" value="1"/>
</dbReference>
<feature type="domain" description="Lon-like helical" evidence="4">
    <location>
        <begin position="69"/>
        <end position="100"/>
    </location>
</feature>
<dbReference type="InterPro" id="IPR014721">
    <property type="entry name" value="Ribsml_uS5_D2-typ_fold_subgr"/>
</dbReference>
<feature type="coiled-coil region" evidence="1">
    <location>
        <begin position="195"/>
        <end position="222"/>
    </location>
</feature>
<dbReference type="Gene3D" id="3.40.50.300">
    <property type="entry name" value="P-loop containing nucleotide triphosphate hydrolases"/>
    <property type="match status" value="2"/>
</dbReference>
<organism evidence="5 6">
    <name type="scientific">Metaclostridioides mangenotii</name>
    <dbReference type="NCBI Taxonomy" id="1540"/>
    <lineage>
        <taxon>Bacteria</taxon>
        <taxon>Bacillati</taxon>
        <taxon>Bacillota</taxon>
        <taxon>Clostridia</taxon>
        <taxon>Peptostreptococcales</taxon>
        <taxon>Peptostreptococcaceae</taxon>
        <taxon>Metaclostridioides</taxon>
    </lineage>
</organism>
<dbReference type="InterPro" id="IPR027417">
    <property type="entry name" value="P-loop_NTPase"/>
</dbReference>
<dbReference type="Pfam" id="PF20437">
    <property type="entry name" value="LonC_helical"/>
    <property type="match status" value="1"/>
</dbReference>
<protein>
    <submittedName>
        <fullName evidence="5">ATP-dependent protease</fullName>
    </submittedName>
</protein>
<gene>
    <name evidence="5" type="ORF">J2Z43_001990</name>
</gene>
<dbReference type="GO" id="GO:0006508">
    <property type="term" value="P:proteolysis"/>
    <property type="evidence" value="ECO:0007669"/>
    <property type="project" value="UniProtKB-KW"/>
</dbReference>
<evidence type="ECO:0000259" key="3">
    <source>
        <dbReference type="Pfam" id="PF20436"/>
    </source>
</evidence>
<evidence type="ECO:0000313" key="5">
    <source>
        <dbReference type="EMBL" id="MBP1855595.1"/>
    </source>
</evidence>
<keyword evidence="1" id="KW-0175">Coiled coil</keyword>
<accession>A0ABS4ECC8</accession>
<evidence type="ECO:0000259" key="2">
    <source>
        <dbReference type="Pfam" id="PF13654"/>
    </source>
</evidence>
<comment type="caution">
    <text evidence="5">The sequence shown here is derived from an EMBL/GenBank/DDBJ whole genome shotgun (WGS) entry which is preliminary data.</text>
</comment>
<dbReference type="EMBL" id="JAGGJX010000003">
    <property type="protein sequence ID" value="MBP1855595.1"/>
    <property type="molecule type" value="Genomic_DNA"/>
</dbReference>
<dbReference type="RefSeq" id="WP_209457008.1">
    <property type="nucleotide sequence ID" value="NZ_BAAACS010000011.1"/>
</dbReference>
<feature type="domain" description="Lon protease AAA" evidence="2">
    <location>
        <begin position="291"/>
        <end position="413"/>
    </location>
</feature>
<keyword evidence="5" id="KW-0645">Protease</keyword>
<reference evidence="5 6" key="1">
    <citation type="submission" date="2021-03" db="EMBL/GenBank/DDBJ databases">
        <title>Genomic Encyclopedia of Type Strains, Phase IV (KMG-IV): sequencing the most valuable type-strain genomes for metagenomic binning, comparative biology and taxonomic classification.</title>
        <authorList>
            <person name="Goeker M."/>
        </authorList>
    </citation>
    <scope>NUCLEOTIDE SEQUENCE [LARGE SCALE GENOMIC DNA]</scope>
    <source>
        <strain evidence="5 6">DSM 1289</strain>
    </source>
</reference>
<dbReference type="InterPro" id="IPR020568">
    <property type="entry name" value="Ribosomal_Su5_D2-typ_SF"/>
</dbReference>
<dbReference type="GO" id="GO:0008233">
    <property type="term" value="F:peptidase activity"/>
    <property type="evidence" value="ECO:0007669"/>
    <property type="project" value="UniProtKB-KW"/>
</dbReference>
<name>A0ABS4ECC8_9FIRM</name>
<sequence>MLKYNNTSEIKPSDDILSQKRAEKAIELGLKVDNPTYNIYVAGEPGLGKSRYVLKMIEKQTPVVNNFRDWCYLYNFKNPREPMISNFDPGKGKEFKDDIEGLLENILDELNSIFDSEGFELGKSELLEEYENKKDHLLKKIKKYGEDMGFILKNTSSGIVFLPKHEEEEDNGEEFDELAFKNNKKKLEKMSLQVVYKLKELEESAEKAVSKLEKQIAEYIINPLIESLKEKYKGDSSVCIFLDNYSKEIIKDMDLIYIDADASKPKLEKDFFKKYKVNLFIDNSEMKDSNSKPVVTELNPTPLNLFGRAEYDYSNGNIKTDFTKLLPGSIQKANGGYLILHSDHLFRNATSWEMLKRTLRSQSIELETQTSLKPQSMPLDLKIILIGNKQIYNTLYRHEQDFKSYFKVLVDFDDNIENTEESEDLIAQYIALNCTENGLKHLEYDAVSEVIKHCIKLVGDNGKISTKLDKIDEILIESDAIARNSEYKYIRKEDVNKAIKNKKDRISKIEHKMNESVSEKFTLIETSGSRVGVINGLSVLNTGEYSFGRPSRITVTTSPGNKGIVNIEREVDMSGSIHNKGILILGGYLSENFAQDFVLSINAYICFEQNYGGVDGDRSPSTNYP</sequence>
<feature type="coiled-coil region" evidence="1">
    <location>
        <begin position="492"/>
        <end position="519"/>
    </location>
</feature>
<proteinExistence type="predicted"/>
<keyword evidence="6" id="KW-1185">Reference proteome</keyword>
<dbReference type="InterPro" id="IPR041699">
    <property type="entry name" value="AAA_32"/>
</dbReference>
<dbReference type="Proteomes" id="UP000767291">
    <property type="component" value="Unassembled WGS sequence"/>
</dbReference>
<evidence type="ECO:0000259" key="4">
    <source>
        <dbReference type="Pfam" id="PF20437"/>
    </source>
</evidence>
<feature type="domain" description="LonB AAA+ ATPase LID" evidence="3">
    <location>
        <begin position="441"/>
        <end position="505"/>
    </location>
</feature>
<dbReference type="Gene3D" id="3.30.230.10">
    <property type="match status" value="1"/>
</dbReference>
<dbReference type="InterPro" id="IPR046844">
    <property type="entry name" value="Lon-like_helical"/>
</dbReference>
<dbReference type="InterPro" id="IPR046843">
    <property type="entry name" value="LonB_AAA-LID"/>
</dbReference>
<dbReference type="Pfam" id="PF13654">
    <property type="entry name" value="AAA_32"/>
    <property type="match status" value="1"/>
</dbReference>
<dbReference type="Pfam" id="PF20436">
    <property type="entry name" value="LonB_AAA-LID"/>
    <property type="match status" value="1"/>
</dbReference>
<evidence type="ECO:0000256" key="1">
    <source>
        <dbReference type="SAM" id="Coils"/>
    </source>
</evidence>